<sequence length="179" mass="20433">MFHDGERMVVVSDKISKDASGVLSAQLGKEKRIVPLRFYQALSKIALSVIPEAELAALQRTVGWVRYGSSADMPIPKVAAAIVPLSPDPSAQITLYIRKKDVSRLPHVVCEFRLGCYMYVYALPFSERDNWDLIEFFEDDDFKDTFRHYSYVPSWILQDYGNNREIPIVQNITFAPRNA</sequence>
<gene>
    <name evidence="1" type="ORF">SAMN05421875_1251</name>
</gene>
<protein>
    <submittedName>
        <fullName evidence="1">Uncharacterized protein</fullName>
    </submittedName>
</protein>
<evidence type="ECO:0000313" key="2">
    <source>
        <dbReference type="Proteomes" id="UP000199002"/>
    </source>
</evidence>
<proteinExistence type="predicted"/>
<organism evidence="1 2">
    <name type="scientific">Acidovorax soli</name>
    <dbReference type="NCBI Taxonomy" id="592050"/>
    <lineage>
        <taxon>Bacteria</taxon>
        <taxon>Pseudomonadati</taxon>
        <taxon>Pseudomonadota</taxon>
        <taxon>Betaproteobacteria</taxon>
        <taxon>Burkholderiales</taxon>
        <taxon>Comamonadaceae</taxon>
        <taxon>Acidovorax</taxon>
    </lineage>
</organism>
<dbReference type="GeneID" id="34235178"/>
<accession>A0A1H4DH96</accession>
<dbReference type="Proteomes" id="UP000199002">
    <property type="component" value="Unassembled WGS sequence"/>
</dbReference>
<dbReference type="RefSeq" id="WP_092699722.1">
    <property type="nucleotide sequence ID" value="NZ_FNQJ01000025.1"/>
</dbReference>
<dbReference type="AlphaFoldDB" id="A0A1H4DH96"/>
<dbReference type="STRING" id="592050.SAMN05421875_1251"/>
<dbReference type="EMBL" id="FNQJ01000025">
    <property type="protein sequence ID" value="SEA71967.1"/>
    <property type="molecule type" value="Genomic_DNA"/>
</dbReference>
<name>A0A1H4DH96_9BURK</name>
<evidence type="ECO:0000313" key="1">
    <source>
        <dbReference type="EMBL" id="SEA71967.1"/>
    </source>
</evidence>
<reference evidence="2" key="1">
    <citation type="submission" date="2016-10" db="EMBL/GenBank/DDBJ databases">
        <authorList>
            <person name="Varghese N."/>
            <person name="Submissions S."/>
        </authorList>
    </citation>
    <scope>NUCLEOTIDE SEQUENCE [LARGE SCALE GENOMIC DNA]</scope>
    <source>
        <strain evidence="2">DSM 25157</strain>
    </source>
</reference>
<keyword evidence="2" id="KW-1185">Reference proteome</keyword>